<dbReference type="InterPro" id="IPR026444">
    <property type="entry name" value="Secre_tail"/>
</dbReference>
<name>A0A1V9FWY8_9BACT</name>
<dbReference type="RefSeq" id="WP_081148284.1">
    <property type="nucleotide sequence ID" value="NZ_LVYD01000048.1"/>
</dbReference>
<dbReference type="STRING" id="1703345.A3860_26490"/>
<dbReference type="GO" id="GO:0008237">
    <property type="term" value="F:metallopeptidase activity"/>
    <property type="evidence" value="ECO:0007669"/>
    <property type="project" value="InterPro"/>
</dbReference>
<keyword evidence="2" id="KW-0732">Signal</keyword>
<dbReference type="EMBL" id="LVYD01000048">
    <property type="protein sequence ID" value="OQP62862.1"/>
    <property type="molecule type" value="Genomic_DNA"/>
</dbReference>
<dbReference type="Gene3D" id="3.40.390.10">
    <property type="entry name" value="Collagenase (Catalytic Domain)"/>
    <property type="match status" value="1"/>
</dbReference>
<dbReference type="AlphaFoldDB" id="A0A1V9FWY8"/>
<accession>A0A1V9FWY8</accession>
<feature type="region of interest" description="Disordered" evidence="1">
    <location>
        <begin position="481"/>
        <end position="501"/>
    </location>
</feature>
<dbReference type="InterPro" id="IPR024079">
    <property type="entry name" value="MetalloPept_cat_dom_sf"/>
</dbReference>
<dbReference type="NCBIfam" id="TIGR04183">
    <property type="entry name" value="Por_Secre_tail"/>
    <property type="match status" value="1"/>
</dbReference>
<evidence type="ECO:0000256" key="1">
    <source>
        <dbReference type="SAM" id="MobiDB-lite"/>
    </source>
</evidence>
<reference evidence="4 5" key="1">
    <citation type="submission" date="2016-03" db="EMBL/GenBank/DDBJ databases">
        <title>Niastella vici sp. nov., isolated from farmland soil.</title>
        <authorList>
            <person name="Chen L."/>
            <person name="Wang D."/>
            <person name="Yang S."/>
            <person name="Wang G."/>
        </authorList>
    </citation>
    <scope>NUCLEOTIDE SEQUENCE [LARGE SCALE GENOMIC DNA]</scope>
    <source>
        <strain evidence="4 5">DJ57</strain>
    </source>
</reference>
<organism evidence="4 5">
    <name type="scientific">Niastella vici</name>
    <dbReference type="NCBI Taxonomy" id="1703345"/>
    <lineage>
        <taxon>Bacteria</taxon>
        <taxon>Pseudomonadati</taxon>
        <taxon>Bacteroidota</taxon>
        <taxon>Chitinophagia</taxon>
        <taxon>Chitinophagales</taxon>
        <taxon>Chitinophagaceae</taxon>
        <taxon>Niastella</taxon>
    </lineage>
</organism>
<feature type="domain" description="Secretion system C-terminal sorting" evidence="3">
    <location>
        <begin position="1038"/>
        <end position="1112"/>
    </location>
</feature>
<feature type="compositionally biased region" description="Polar residues" evidence="1">
    <location>
        <begin position="490"/>
        <end position="501"/>
    </location>
</feature>
<evidence type="ECO:0000313" key="4">
    <source>
        <dbReference type="EMBL" id="OQP62862.1"/>
    </source>
</evidence>
<dbReference type="Proteomes" id="UP000192796">
    <property type="component" value="Unassembled WGS sequence"/>
</dbReference>
<evidence type="ECO:0000256" key="2">
    <source>
        <dbReference type="SAM" id="SignalP"/>
    </source>
</evidence>
<evidence type="ECO:0000259" key="3">
    <source>
        <dbReference type="Pfam" id="PF18962"/>
    </source>
</evidence>
<protein>
    <recommendedName>
        <fullName evidence="3">Secretion system C-terminal sorting domain-containing protein</fullName>
    </recommendedName>
</protein>
<proteinExistence type="predicted"/>
<dbReference type="Pfam" id="PF18962">
    <property type="entry name" value="Por_Secre_tail"/>
    <property type="match status" value="1"/>
</dbReference>
<dbReference type="Pfam" id="PF13583">
    <property type="entry name" value="Reprolysin_4"/>
    <property type="match status" value="1"/>
</dbReference>
<sequence>MTRRLLLSLATCLPILHAMAQDGLWTPVTKSSLQTYLNGRSAASPMPTHYELVKLNFNLLQTLQQQAPLIKPGERSSLSPVRISLPLPVAGKTLSSAFTESPVLVDALTKQLTGLKTYELKDPVTLGLQGRLTITAQGVTGLIFTTNGSAYISPLGADQPGVHMVYYVKDIPVTEPILCGAKEVVEGAANRVAAVQASDCRLRNYKLAVAATGEYTYWAGGTQSQALTYIATLVNDVTSIYQRDAGITFTLVSNNSIIFTDSLSDPYPTVSFPDGTTLSNNHSTLVTNLGSGNFDEGIVLNYGWNGGLASLGAVCNATRKGQAAAGLNFGSGSNPTAGPQGPVFVGTVAHEMGHQFNATHTMAATNGACSGNTTSATAYEPGGGSTIMAYAGSCTGNSYQNNSDLYFHGGSILQIASFSVNSATCVTPITTSNTAPTITVAATAYTIPVSTPFMLSATGTDMTNSTLYYCWEQMDANATTTAPPAATATSGPNFRSYPPTTSNTRVFPRLADLVSGATTTYEVLPSVTRAMNFQVMVRDAASGGGCTAQTTVTVNTNTAAGPFSVTSQNTATSWTANGTNTATITWNVASTNVAPVNCSNVDIILSTDGGLTFTDTLAANTGNDGTENITIPSLPTSIGRIMVKARGNIFFNINAANITITSSCSANGTSFTPTTDVTGAAGSSALDLSLSPVYGTVVSISGSLATTDPASNLTLLNTNTNSCAGFSNVYLYDAYRFTPSVSGTYTFTRTTGSSSDIFNLYSDAFVPGNACSNFITSSGRYNGASASIVNSYTATLNAGQYYTMTVGSFNNSGNSPIFPDNYTITATGPGTLYSNTPNPGAGFSYTYVIVDNATGLIKAIDASANLSNAATYPAGSNYTVYGLSYSNAVSAAALNSYAGTSFTSFKNALLYNPATLCGSVSLNNIDVAVTAILFAQTIPLNAYKKGNTVNLKWTTTAEQNSSYFEIWRSANGNDFNELTGRVTAKGNNSSTVDYELNDYSPLATWNYYRVKQVDANGNSTWGSVARINMQQEQTTLSVYPNPVKTSLTLEYLSASVETIGVRVLNSEGNLVYQSRFTAQNGTNLYKVPVGALPQGIYVVQLVSTSGSVTARFVKE</sequence>
<comment type="caution">
    <text evidence="4">The sequence shown here is derived from an EMBL/GenBank/DDBJ whole genome shotgun (WGS) entry which is preliminary data.</text>
</comment>
<dbReference type="SUPFAM" id="SSF55486">
    <property type="entry name" value="Metalloproteases ('zincins'), catalytic domain"/>
    <property type="match status" value="1"/>
</dbReference>
<gene>
    <name evidence="4" type="ORF">A3860_26490</name>
</gene>
<evidence type="ECO:0000313" key="5">
    <source>
        <dbReference type="Proteomes" id="UP000192796"/>
    </source>
</evidence>
<dbReference type="OrthoDB" id="9792152at2"/>
<keyword evidence="5" id="KW-1185">Reference proteome</keyword>
<feature type="chain" id="PRO_5012347957" description="Secretion system C-terminal sorting domain-containing protein" evidence="2">
    <location>
        <begin position="21"/>
        <end position="1115"/>
    </location>
</feature>
<feature type="signal peptide" evidence="2">
    <location>
        <begin position="1"/>
        <end position="20"/>
    </location>
</feature>